<dbReference type="EMBL" id="CP067341">
    <property type="protein sequence ID" value="QQP12984.1"/>
    <property type="molecule type" value="Genomic_DNA"/>
</dbReference>
<gene>
    <name evidence="2" type="ORF">FJQ98_02605</name>
</gene>
<keyword evidence="1" id="KW-0812">Transmembrane</keyword>
<keyword evidence="3" id="KW-1185">Reference proteome</keyword>
<evidence type="ECO:0000256" key="1">
    <source>
        <dbReference type="SAM" id="Phobius"/>
    </source>
</evidence>
<reference evidence="2 3" key="1">
    <citation type="submission" date="2020-01" db="EMBL/GenBank/DDBJ databases">
        <authorList>
            <person name="Liu G."/>
            <person name="Liu B."/>
        </authorList>
    </citation>
    <scope>NUCLEOTIDE SEQUENCE [LARGE SCALE GENOMIC DNA]</scope>
    <source>
        <strain evidence="2 3">FJAT-51161</strain>
    </source>
</reference>
<dbReference type="Proteomes" id="UP000596049">
    <property type="component" value="Chromosome"/>
</dbReference>
<feature type="transmembrane region" description="Helical" evidence="1">
    <location>
        <begin position="71"/>
        <end position="90"/>
    </location>
</feature>
<proteinExistence type="predicted"/>
<keyword evidence="1" id="KW-1133">Transmembrane helix</keyword>
<evidence type="ECO:0000313" key="2">
    <source>
        <dbReference type="EMBL" id="QQP12984.1"/>
    </source>
</evidence>
<feature type="transmembrane region" description="Helical" evidence="1">
    <location>
        <begin position="42"/>
        <end position="59"/>
    </location>
</feature>
<evidence type="ECO:0000313" key="3">
    <source>
        <dbReference type="Proteomes" id="UP000596049"/>
    </source>
</evidence>
<dbReference type="RefSeq" id="WP_053597401.1">
    <property type="nucleotide sequence ID" value="NZ_CP067341.1"/>
</dbReference>
<sequence length="372" mass="43403">MKYVIAGLILMVFLVFYNQSLKEILNTIKIGKIKKTINSQYIINLLSIILAVLSLALTLDDSLKIKITEASSDYIIIIIVGFLITLIMLLNHLNGKNDRIFALKEDLKSDTKELWKSYSDLDKFYKEQNSQKFMESFVKNNSNLISIQRYVYSTYINGNGIIINIQGKNSFIRESADLNTVAQGYYLFNTEDVQRLLKAYALSQQSVHTKNLKDDDYNYVENLFFQWTEELYDKQISEYTDEDAMKYQLLLILKELLEIGLSMSPPLPFSEEQLHQINRRKSGIEIATFLLRDYIDIQSKRVYFEYKGFSDSKKNRLYSNVQVINPNGEKSVFVLAHHGDSNLDERSRFQKVENDTDKFIELVKNEFNFMNN</sequence>
<accession>A0ABX7AT49</accession>
<protein>
    <submittedName>
        <fullName evidence="2">Uncharacterized protein</fullName>
    </submittedName>
</protein>
<organism evidence="2 3">
    <name type="scientific">Lysinibacillus agricola</name>
    <dbReference type="NCBI Taxonomy" id="2590012"/>
    <lineage>
        <taxon>Bacteria</taxon>
        <taxon>Bacillati</taxon>
        <taxon>Bacillota</taxon>
        <taxon>Bacilli</taxon>
        <taxon>Bacillales</taxon>
        <taxon>Bacillaceae</taxon>
        <taxon>Lysinibacillus</taxon>
    </lineage>
</organism>
<name>A0ABX7AT49_9BACI</name>
<keyword evidence="1" id="KW-0472">Membrane</keyword>